<organism evidence="2 3">
    <name type="scientific">Linum trigynum</name>
    <dbReference type="NCBI Taxonomy" id="586398"/>
    <lineage>
        <taxon>Eukaryota</taxon>
        <taxon>Viridiplantae</taxon>
        <taxon>Streptophyta</taxon>
        <taxon>Embryophyta</taxon>
        <taxon>Tracheophyta</taxon>
        <taxon>Spermatophyta</taxon>
        <taxon>Magnoliopsida</taxon>
        <taxon>eudicotyledons</taxon>
        <taxon>Gunneridae</taxon>
        <taxon>Pentapetalae</taxon>
        <taxon>rosids</taxon>
        <taxon>fabids</taxon>
        <taxon>Malpighiales</taxon>
        <taxon>Linaceae</taxon>
        <taxon>Linum</taxon>
    </lineage>
</organism>
<reference evidence="2 3" key="1">
    <citation type="submission" date="2024-04" db="EMBL/GenBank/DDBJ databases">
        <authorList>
            <person name="Fracassetti M."/>
        </authorList>
    </citation>
    <scope>NUCLEOTIDE SEQUENCE [LARGE SCALE GENOMIC DNA]</scope>
</reference>
<dbReference type="EMBL" id="OZ034820">
    <property type="protein sequence ID" value="CAL1399027.1"/>
    <property type="molecule type" value="Genomic_DNA"/>
</dbReference>
<accession>A0AAV2FM14</accession>
<feature type="compositionally biased region" description="Acidic residues" evidence="1">
    <location>
        <begin position="269"/>
        <end position="287"/>
    </location>
</feature>
<gene>
    <name evidence="2" type="ORF">LTRI10_LOCUS39227</name>
</gene>
<name>A0AAV2FM14_9ROSI</name>
<feature type="region of interest" description="Disordered" evidence="1">
    <location>
        <begin position="153"/>
        <end position="181"/>
    </location>
</feature>
<sequence>MGCSEDYNPGSRGKHFVKHLTCRKQFPLANEGRRPPTLLKDFLLEDSITCSSSSGFKSLPRIQPDGPKKILTPQTSKSTVSTLRAMINAVKSIQFVKNPPSILPRSLSRRLLSRKTTSSTKQDSFQIASVRIAVTVKDIIRWKSFRDLQQEEEEARELSTPHCSIDDTTETASSSGSKGSSWCDSDFSSEWWWQGESGDFSGKKFGNFLPGVGGGNFVEETAGENAKWAEGVGQPEEAASDDDVTWMSSADDQSETTSSSPEEDHKTDDDEDATSAASYEEEEEEEEGAFHKAWQLLDRVRAGSGKHWRSHEEQLLLDFFMDELMAMSSRDNNAWKQDGGKIAIINGDAEKEEEEEEEEEEMVIAKARAWIDEDREVINWMNESVAGSKKRDACIQAMDKEGNWSKFGRGGEGKEVGLEIEDGLFDDLINGLVADILIV</sequence>
<keyword evidence="3" id="KW-1185">Reference proteome</keyword>
<evidence type="ECO:0000256" key="1">
    <source>
        <dbReference type="SAM" id="MobiDB-lite"/>
    </source>
</evidence>
<feature type="compositionally biased region" description="Polar residues" evidence="1">
    <location>
        <begin position="246"/>
        <end position="260"/>
    </location>
</feature>
<dbReference type="AlphaFoldDB" id="A0AAV2FM14"/>
<dbReference type="PANTHER" id="PTHR33623:SF17">
    <property type="entry name" value="DUF4378 DOMAIN-CONTAINING PROTEIN"/>
    <property type="match status" value="1"/>
</dbReference>
<protein>
    <submittedName>
        <fullName evidence="2">Uncharacterized protein</fullName>
    </submittedName>
</protein>
<proteinExistence type="predicted"/>
<evidence type="ECO:0000313" key="3">
    <source>
        <dbReference type="Proteomes" id="UP001497516"/>
    </source>
</evidence>
<dbReference type="Proteomes" id="UP001497516">
    <property type="component" value="Chromosome 7"/>
</dbReference>
<dbReference type="PANTHER" id="PTHR33623">
    <property type="entry name" value="OS04G0572500 PROTEIN"/>
    <property type="match status" value="1"/>
</dbReference>
<evidence type="ECO:0000313" key="2">
    <source>
        <dbReference type="EMBL" id="CAL1399027.1"/>
    </source>
</evidence>
<feature type="region of interest" description="Disordered" evidence="1">
    <location>
        <begin position="228"/>
        <end position="290"/>
    </location>
</feature>